<dbReference type="Gene3D" id="3.40.309.10">
    <property type="entry name" value="Aldehyde Dehydrogenase, Chain A, domain 2"/>
    <property type="match status" value="1"/>
</dbReference>
<reference evidence="10" key="1">
    <citation type="journal article" date="2023" name="G3 (Bethesda)">
        <title>A reference genome for the long-term kleptoplast-retaining sea slug Elysia crispata morphotype clarki.</title>
        <authorList>
            <person name="Eastman K.E."/>
            <person name="Pendleton A.L."/>
            <person name="Shaikh M.A."/>
            <person name="Suttiyut T."/>
            <person name="Ogas R."/>
            <person name="Tomko P."/>
            <person name="Gavelis G."/>
            <person name="Widhalm J.R."/>
            <person name="Wisecaver J.H."/>
        </authorList>
    </citation>
    <scope>NUCLEOTIDE SEQUENCE</scope>
    <source>
        <strain evidence="10">ECLA1</strain>
    </source>
</reference>
<accession>A0AAE1AQR9</accession>
<evidence type="ECO:0000313" key="10">
    <source>
        <dbReference type="EMBL" id="KAK3792234.1"/>
    </source>
</evidence>
<proteinExistence type="inferred from homology"/>
<evidence type="ECO:0000256" key="5">
    <source>
        <dbReference type="PIRSR" id="PIRSR036492-1"/>
    </source>
</evidence>
<sequence length="498" mass="55022">MESYGQMIKDMRSVFLSGKTKSEQWRSTQLKAIVNLIEENSEKLCAALQADLHKHKSEAFITELALCKNDAIHAINHLSEWMKPEKVAKGLMFMMDNACIQKEPLGVALIIGAWNYPVQLTLLPLIGAIAAGNCCIIKPSELSPKTAEFLQEYIPKYLDNDCIKVVNGGVPETTALLKERFDIILYTGNSNVAKIVMEAASKFLTPVILELGGKSPVFIDRNTDLNVVARRLSWGKFLNAGQTCVAPDYVMCPKEVQDELVSSVKTAIDEFFTKDPKSSDSYGRIVNSRHFGRLQKLLEGTKPVIGGDSDEKERFISPTVVTDVQFTDNIMQEEIFGPLLPIITVKDHNEAIEVINSREKPLALYVFTNNKSVREDIRQKTSSGAFVVNDTVLHGGLCSLPFGGVGNSGMGAYHGKHSFDAFSHSKAVLEKSLGMESANSIRYPPYTEAKLGWAGWIMKEKIKKKGIMSFFPFVVMGAMFGLLFKTVGVTASETDSNN</sequence>
<evidence type="ECO:0000313" key="11">
    <source>
        <dbReference type="Proteomes" id="UP001283361"/>
    </source>
</evidence>
<dbReference type="InterPro" id="IPR016163">
    <property type="entry name" value="Ald_DH_C"/>
</dbReference>
<keyword evidence="2 4" id="KW-0560">Oxidoreductase</keyword>
<feature type="domain" description="Aldehyde dehydrogenase" evidence="9">
    <location>
        <begin position="7"/>
        <end position="428"/>
    </location>
</feature>
<evidence type="ECO:0000256" key="1">
    <source>
        <dbReference type="ARBA" id="ARBA00009986"/>
    </source>
</evidence>
<dbReference type="InterPro" id="IPR029510">
    <property type="entry name" value="Ald_DH_CS_GLU"/>
</dbReference>
<dbReference type="FunFam" id="3.40.605.10:FF:000004">
    <property type="entry name" value="Aldehyde dehydrogenase"/>
    <property type="match status" value="1"/>
</dbReference>
<dbReference type="Pfam" id="PF00171">
    <property type="entry name" value="Aldedh"/>
    <property type="match status" value="1"/>
</dbReference>
<dbReference type="InterPro" id="IPR015590">
    <property type="entry name" value="Aldehyde_DH_dom"/>
</dbReference>
<dbReference type="GO" id="GO:0004029">
    <property type="term" value="F:aldehyde dehydrogenase (NAD+) activity"/>
    <property type="evidence" value="ECO:0007669"/>
    <property type="project" value="TreeGrafter"/>
</dbReference>
<keyword evidence="8" id="KW-0472">Membrane</keyword>
<feature type="active site" evidence="5 6">
    <location>
        <position position="210"/>
    </location>
</feature>
<dbReference type="PANTHER" id="PTHR43570">
    <property type="entry name" value="ALDEHYDE DEHYDROGENASE"/>
    <property type="match status" value="1"/>
</dbReference>
<dbReference type="FunFam" id="3.40.309.10:FF:000003">
    <property type="entry name" value="Aldehyde dehydrogenase"/>
    <property type="match status" value="1"/>
</dbReference>
<keyword evidence="8" id="KW-1133">Transmembrane helix</keyword>
<keyword evidence="11" id="KW-1185">Reference proteome</keyword>
<dbReference type="Proteomes" id="UP001283361">
    <property type="component" value="Unassembled WGS sequence"/>
</dbReference>
<dbReference type="InterPro" id="IPR016161">
    <property type="entry name" value="Ald_DH/histidinol_DH"/>
</dbReference>
<evidence type="ECO:0000256" key="7">
    <source>
        <dbReference type="RuleBase" id="RU003345"/>
    </source>
</evidence>
<comment type="caution">
    <text evidence="10">The sequence shown here is derived from an EMBL/GenBank/DDBJ whole genome shotgun (WGS) entry which is preliminary data.</text>
</comment>
<dbReference type="GO" id="GO:0006081">
    <property type="term" value="P:aldehyde metabolic process"/>
    <property type="evidence" value="ECO:0007669"/>
    <property type="project" value="InterPro"/>
</dbReference>
<gene>
    <name evidence="10" type="ORF">RRG08_035989</name>
</gene>
<evidence type="ECO:0000256" key="4">
    <source>
        <dbReference type="PIRNR" id="PIRNR036492"/>
    </source>
</evidence>
<organism evidence="10 11">
    <name type="scientific">Elysia crispata</name>
    <name type="common">lettuce slug</name>
    <dbReference type="NCBI Taxonomy" id="231223"/>
    <lineage>
        <taxon>Eukaryota</taxon>
        <taxon>Metazoa</taxon>
        <taxon>Spiralia</taxon>
        <taxon>Lophotrochozoa</taxon>
        <taxon>Mollusca</taxon>
        <taxon>Gastropoda</taxon>
        <taxon>Heterobranchia</taxon>
        <taxon>Euthyneura</taxon>
        <taxon>Panpulmonata</taxon>
        <taxon>Sacoglossa</taxon>
        <taxon>Placobranchoidea</taxon>
        <taxon>Plakobranchidae</taxon>
        <taxon>Elysia</taxon>
    </lineage>
</organism>
<keyword evidence="8" id="KW-0812">Transmembrane</keyword>
<dbReference type="GO" id="GO:0005737">
    <property type="term" value="C:cytoplasm"/>
    <property type="evidence" value="ECO:0007669"/>
    <property type="project" value="TreeGrafter"/>
</dbReference>
<dbReference type="PANTHER" id="PTHR43570:SF16">
    <property type="entry name" value="ALDEHYDE DEHYDROGENASE TYPE III, ISOFORM Q"/>
    <property type="match status" value="1"/>
</dbReference>
<comment type="similarity">
    <text evidence="1 4 7">Belongs to the aldehyde dehydrogenase family.</text>
</comment>
<dbReference type="EMBL" id="JAWDGP010001383">
    <property type="protein sequence ID" value="KAK3792234.1"/>
    <property type="molecule type" value="Genomic_DNA"/>
</dbReference>
<dbReference type="AlphaFoldDB" id="A0AAE1AQR9"/>
<dbReference type="InterPro" id="IPR016160">
    <property type="entry name" value="Ald_DH_CS_CYS"/>
</dbReference>
<keyword evidence="3" id="KW-0520">NAD</keyword>
<dbReference type="PIRSF" id="PIRSF036492">
    <property type="entry name" value="ALDH"/>
    <property type="match status" value="1"/>
</dbReference>
<dbReference type="Gene3D" id="3.40.605.10">
    <property type="entry name" value="Aldehyde Dehydrogenase, Chain A, domain 1"/>
    <property type="match status" value="1"/>
</dbReference>
<dbReference type="InterPro" id="IPR016162">
    <property type="entry name" value="Ald_DH_N"/>
</dbReference>
<name>A0AAE1AQR9_9GAST</name>
<dbReference type="PROSITE" id="PS00070">
    <property type="entry name" value="ALDEHYDE_DEHYDR_CYS"/>
    <property type="match status" value="1"/>
</dbReference>
<evidence type="ECO:0000256" key="8">
    <source>
        <dbReference type="SAM" id="Phobius"/>
    </source>
</evidence>
<evidence type="ECO:0000256" key="3">
    <source>
        <dbReference type="ARBA" id="ARBA00023027"/>
    </source>
</evidence>
<evidence type="ECO:0000259" key="9">
    <source>
        <dbReference type="Pfam" id="PF00171"/>
    </source>
</evidence>
<evidence type="ECO:0000256" key="6">
    <source>
        <dbReference type="PROSITE-ProRule" id="PRU10007"/>
    </source>
</evidence>
<protein>
    <recommendedName>
        <fullName evidence="4">Aldehyde dehydrogenase</fullName>
    </recommendedName>
</protein>
<dbReference type="InterPro" id="IPR012394">
    <property type="entry name" value="Aldehyde_DH_NAD(P)"/>
</dbReference>
<dbReference type="SUPFAM" id="SSF53720">
    <property type="entry name" value="ALDH-like"/>
    <property type="match status" value="1"/>
</dbReference>
<feature type="transmembrane region" description="Helical" evidence="8">
    <location>
        <begin position="466"/>
        <end position="484"/>
    </location>
</feature>
<dbReference type="PROSITE" id="PS00687">
    <property type="entry name" value="ALDEHYDE_DEHYDR_GLU"/>
    <property type="match status" value="1"/>
</dbReference>
<feature type="active site" evidence="5">
    <location>
        <position position="244"/>
    </location>
</feature>
<evidence type="ECO:0000256" key="2">
    <source>
        <dbReference type="ARBA" id="ARBA00023002"/>
    </source>
</evidence>